<proteinExistence type="predicted"/>
<dbReference type="AlphaFoldDB" id="A0A6N2SCS0"/>
<dbReference type="RefSeq" id="WP_156723097.1">
    <property type="nucleotide sequence ID" value="NZ_CACRSX010000018.1"/>
</dbReference>
<name>A0A6N2SCS0_ANAHA</name>
<gene>
    <name evidence="1" type="ORF">AHLFYP4_00860</name>
</gene>
<dbReference type="EMBL" id="CACRSX010000018">
    <property type="protein sequence ID" value="VYS90764.1"/>
    <property type="molecule type" value="Genomic_DNA"/>
</dbReference>
<accession>A0A6N2SCS0</accession>
<organism evidence="1">
    <name type="scientific">Anaerostipes hadrus</name>
    <dbReference type="NCBI Taxonomy" id="649756"/>
    <lineage>
        <taxon>Bacteria</taxon>
        <taxon>Bacillati</taxon>
        <taxon>Bacillota</taxon>
        <taxon>Clostridia</taxon>
        <taxon>Lachnospirales</taxon>
        <taxon>Lachnospiraceae</taxon>
        <taxon>Anaerostipes</taxon>
    </lineage>
</organism>
<sequence length="60" mass="6982">MSENIFGIITRFGEDDFSYWEGFSLSEEEEKQIMAILLKHDTEGFSVRGSRSDIAYEIKK</sequence>
<evidence type="ECO:0000313" key="1">
    <source>
        <dbReference type="EMBL" id="VYS90764.1"/>
    </source>
</evidence>
<protein>
    <submittedName>
        <fullName evidence="1">Uncharacterized protein</fullName>
    </submittedName>
</protein>
<reference evidence="1" key="1">
    <citation type="submission" date="2019-11" db="EMBL/GenBank/DDBJ databases">
        <authorList>
            <person name="Feng L."/>
        </authorList>
    </citation>
    <scope>NUCLEOTIDE SEQUENCE</scope>
    <source>
        <strain evidence="1">AhadrusLFYP4</strain>
    </source>
</reference>